<accession>A0A7V8FND6</accession>
<sequence length="172" mass="18796">MRGSASILPLFTLLRMNAPTDSPQAPGYDFSAQVGHLLRRAYQRHTALFQQSIPDSQLTVAQFVVLCALRDHGGSSLSEIVKATVIDQATIRGVIERLKSRDLVQVDLNPDDRRKVLVSLTPAGAAMVAEMEPFAQTITEQTFGPLNPAERVALTYLLRKISDLDDAPGDPD</sequence>
<dbReference type="InterPro" id="IPR000835">
    <property type="entry name" value="HTH_MarR-typ"/>
</dbReference>
<dbReference type="EMBL" id="WNDQ01000029">
    <property type="protein sequence ID" value="KAF1020853.1"/>
    <property type="molecule type" value="Genomic_DNA"/>
</dbReference>
<protein>
    <submittedName>
        <fullName evidence="2">HTH-type transcriptional repressor NicR</fullName>
    </submittedName>
</protein>
<dbReference type="SUPFAM" id="SSF46785">
    <property type="entry name" value="Winged helix' DNA-binding domain"/>
    <property type="match status" value="1"/>
</dbReference>
<dbReference type="GO" id="GO:0003700">
    <property type="term" value="F:DNA-binding transcription factor activity"/>
    <property type="evidence" value="ECO:0007669"/>
    <property type="project" value="InterPro"/>
</dbReference>
<gene>
    <name evidence="2" type="primary">nicR_2</name>
    <name evidence="2" type="ORF">GAK30_02241</name>
</gene>
<proteinExistence type="predicted"/>
<dbReference type="GO" id="GO:0006950">
    <property type="term" value="P:response to stress"/>
    <property type="evidence" value="ECO:0007669"/>
    <property type="project" value="TreeGrafter"/>
</dbReference>
<dbReference type="Gene3D" id="1.10.10.10">
    <property type="entry name" value="Winged helix-like DNA-binding domain superfamily/Winged helix DNA-binding domain"/>
    <property type="match status" value="1"/>
</dbReference>
<dbReference type="PRINTS" id="PR00598">
    <property type="entry name" value="HTHMARR"/>
</dbReference>
<dbReference type="Proteomes" id="UP000461670">
    <property type="component" value="Unassembled WGS sequence"/>
</dbReference>
<dbReference type="InterPro" id="IPR036388">
    <property type="entry name" value="WH-like_DNA-bd_sf"/>
</dbReference>
<dbReference type="PANTHER" id="PTHR33164">
    <property type="entry name" value="TRANSCRIPTIONAL REGULATOR, MARR FAMILY"/>
    <property type="match status" value="1"/>
</dbReference>
<comment type="caution">
    <text evidence="2">The sequence shown here is derived from an EMBL/GenBank/DDBJ whole genome shotgun (WGS) entry which is preliminary data.</text>
</comment>
<evidence type="ECO:0000313" key="2">
    <source>
        <dbReference type="EMBL" id="KAF1020853.1"/>
    </source>
</evidence>
<reference evidence="3" key="1">
    <citation type="journal article" date="2020" name="MBio">
        <title>Horizontal gene transfer to a defensive symbiont with a reduced genome amongst a multipartite beetle microbiome.</title>
        <authorList>
            <person name="Waterworth S.C."/>
            <person name="Florez L.V."/>
            <person name="Rees E.R."/>
            <person name="Hertweck C."/>
            <person name="Kaltenpoth M."/>
            <person name="Kwan J.C."/>
        </authorList>
    </citation>
    <scope>NUCLEOTIDE SEQUENCE [LARGE SCALE GENOMIC DNA]</scope>
</reference>
<evidence type="ECO:0000313" key="3">
    <source>
        <dbReference type="Proteomes" id="UP000461670"/>
    </source>
</evidence>
<feature type="domain" description="HTH marR-type" evidence="1">
    <location>
        <begin position="31"/>
        <end position="163"/>
    </location>
</feature>
<dbReference type="AlphaFoldDB" id="A0A7V8FND6"/>
<dbReference type="PANTHER" id="PTHR33164:SF95">
    <property type="entry name" value="TRANSCRIPTIONAL REGULATOR"/>
    <property type="match status" value="1"/>
</dbReference>
<dbReference type="PROSITE" id="PS50995">
    <property type="entry name" value="HTH_MARR_2"/>
    <property type="match status" value="1"/>
</dbReference>
<name>A0A7V8FND6_9BURK</name>
<dbReference type="Pfam" id="PF01047">
    <property type="entry name" value="MarR"/>
    <property type="match status" value="1"/>
</dbReference>
<organism evidence="2 3">
    <name type="scientific">Paracidovorax wautersii</name>
    <dbReference type="NCBI Taxonomy" id="1177982"/>
    <lineage>
        <taxon>Bacteria</taxon>
        <taxon>Pseudomonadati</taxon>
        <taxon>Pseudomonadota</taxon>
        <taxon>Betaproteobacteria</taxon>
        <taxon>Burkholderiales</taxon>
        <taxon>Comamonadaceae</taxon>
        <taxon>Paracidovorax</taxon>
    </lineage>
</organism>
<evidence type="ECO:0000259" key="1">
    <source>
        <dbReference type="PROSITE" id="PS50995"/>
    </source>
</evidence>
<dbReference type="InterPro" id="IPR036390">
    <property type="entry name" value="WH_DNA-bd_sf"/>
</dbReference>
<dbReference type="InterPro" id="IPR039422">
    <property type="entry name" value="MarR/SlyA-like"/>
</dbReference>
<dbReference type="SMART" id="SM00347">
    <property type="entry name" value="HTH_MARR"/>
    <property type="match status" value="1"/>
</dbReference>